<protein>
    <recommendedName>
        <fullName evidence="3 5">Flagellar hook protein FlgE</fullName>
    </recommendedName>
</protein>
<dbReference type="Pfam" id="PF22692">
    <property type="entry name" value="LlgE_F_G_D1"/>
    <property type="match status" value="1"/>
</dbReference>
<evidence type="ECO:0000256" key="1">
    <source>
        <dbReference type="ARBA" id="ARBA00004117"/>
    </source>
</evidence>
<dbReference type="NCBIfam" id="NF004238">
    <property type="entry name" value="PRK05682.1-1"/>
    <property type="match status" value="1"/>
</dbReference>
<dbReference type="InterPro" id="IPR020013">
    <property type="entry name" value="Flagellar_FlgE/F/G"/>
</dbReference>
<evidence type="ECO:0000313" key="11">
    <source>
        <dbReference type="Proteomes" id="UP000706151"/>
    </source>
</evidence>
<dbReference type="InterPro" id="IPR010930">
    <property type="entry name" value="Flg_bb/hook_C_dom"/>
</dbReference>
<dbReference type="GO" id="GO:0009425">
    <property type="term" value="C:bacterial-type flagellum basal body"/>
    <property type="evidence" value="ECO:0007669"/>
    <property type="project" value="UniProtKB-SubCell"/>
</dbReference>
<evidence type="ECO:0000256" key="5">
    <source>
        <dbReference type="RuleBase" id="RU362116"/>
    </source>
</evidence>
<dbReference type="EMBL" id="JADJOT010000002">
    <property type="protein sequence ID" value="MBK7952851.1"/>
    <property type="molecule type" value="Genomic_DNA"/>
</dbReference>
<dbReference type="PANTHER" id="PTHR30435">
    <property type="entry name" value="FLAGELLAR PROTEIN"/>
    <property type="match status" value="1"/>
</dbReference>
<dbReference type="PANTHER" id="PTHR30435:SF1">
    <property type="entry name" value="FLAGELLAR HOOK PROTEIN FLGE"/>
    <property type="match status" value="1"/>
</dbReference>
<dbReference type="Gene3D" id="2.60.98.20">
    <property type="entry name" value="Flagellar hook protein FlgE"/>
    <property type="match status" value="1"/>
</dbReference>
<gene>
    <name evidence="10" type="primary">flgE</name>
    <name evidence="10" type="ORF">IPK02_02160</name>
</gene>
<reference evidence="10 11" key="1">
    <citation type="submission" date="2020-10" db="EMBL/GenBank/DDBJ databases">
        <title>Connecting structure to function with the recovery of over 1000 high-quality activated sludge metagenome-assembled genomes encoding full-length rRNA genes using long-read sequencing.</title>
        <authorList>
            <person name="Singleton C.M."/>
            <person name="Petriglieri F."/>
            <person name="Kristensen J.M."/>
            <person name="Kirkegaard R.H."/>
            <person name="Michaelsen T.Y."/>
            <person name="Andersen M.H."/>
            <person name="Karst S.M."/>
            <person name="Dueholm M.S."/>
            <person name="Nielsen P.H."/>
            <person name="Albertsen M."/>
        </authorList>
    </citation>
    <scope>NUCLEOTIDE SEQUENCE [LARGE SCALE GENOMIC DNA]</scope>
    <source>
        <strain evidence="10">Fred_18-Q3-R57-64_BAT3C.720</strain>
    </source>
</reference>
<comment type="function">
    <text evidence="5">A flexible structure which links the flagellar filament to the drive apparatus in the basal body.</text>
</comment>
<dbReference type="PROSITE" id="PS00588">
    <property type="entry name" value="FLAGELLA_BB_ROD"/>
    <property type="match status" value="1"/>
</dbReference>
<evidence type="ECO:0000256" key="3">
    <source>
        <dbReference type="ARBA" id="ARBA00019015"/>
    </source>
</evidence>
<keyword evidence="10" id="KW-0966">Cell projection</keyword>
<dbReference type="SUPFAM" id="SSF117143">
    <property type="entry name" value="Flagellar hook protein flgE"/>
    <property type="match status" value="1"/>
</dbReference>
<comment type="similarity">
    <text evidence="2 5">Belongs to the flagella basal body rod proteins family.</text>
</comment>
<dbReference type="InterPro" id="IPR001444">
    <property type="entry name" value="Flag_bb_rod_N"/>
</dbReference>
<dbReference type="Pfam" id="PF07559">
    <property type="entry name" value="FlgE_D2"/>
    <property type="match status" value="1"/>
</dbReference>
<feature type="domain" description="Flagellar hook protein FlgE/F/G-like D1" evidence="9">
    <location>
        <begin position="83"/>
        <end position="124"/>
    </location>
</feature>
<evidence type="ECO:0000256" key="2">
    <source>
        <dbReference type="ARBA" id="ARBA00009677"/>
    </source>
</evidence>
<dbReference type="Pfam" id="PF00460">
    <property type="entry name" value="Flg_bb_rod"/>
    <property type="match status" value="1"/>
</dbReference>
<name>A0A935T5Y6_9PROT</name>
<dbReference type="InterPro" id="IPR037058">
    <property type="entry name" value="Falgellar_hook_FlgE_sf"/>
</dbReference>
<keyword evidence="10" id="KW-0969">Cilium</keyword>
<evidence type="ECO:0000259" key="6">
    <source>
        <dbReference type="Pfam" id="PF00460"/>
    </source>
</evidence>
<dbReference type="Proteomes" id="UP000706151">
    <property type="component" value="Unassembled WGS sequence"/>
</dbReference>
<proteinExistence type="inferred from homology"/>
<dbReference type="AlphaFoldDB" id="A0A935T5Y6"/>
<sequence>MSFQQGLSGLDAASVALDVIGNNIANASTVGFKSGNPHFSDVYAASLGLVGASQVGIGANVSAIQQQFSQGNVTTTDNPLDLAINGRGFFRMSNDGATTYTRNGQFHLDNQGYVINDQNLRLTGYVAANGVVSSTLGELQLSASQIAPLATSTVSLGLNLDAGQPAGYSYSTALPVFDTLGESHVLTTSYVRTAAGPWDVSASLDNAVPAGSQPVGSLTFDSAGVLQTPQPLTLPSWTPSNGAAAWTASLDLAGTTQYGSESTVNTLEQNGYTTGSLLGISVGDDGILQGRYSNQQTLNLGQVALATFANPNGLLNLGNNQWTLTSASGPELIAVAGSGGRGVLQSAAVEDSNVDLTNALVEQIIAQRNYQANAQTIKTQDAIIQTLLSLR</sequence>
<evidence type="ECO:0000259" key="8">
    <source>
        <dbReference type="Pfam" id="PF07559"/>
    </source>
</evidence>
<evidence type="ECO:0000259" key="9">
    <source>
        <dbReference type="Pfam" id="PF22692"/>
    </source>
</evidence>
<accession>A0A935T5Y6</accession>
<comment type="subcellular location">
    <subcellularLocation>
        <location evidence="1 5">Bacterial flagellum basal body</location>
    </subcellularLocation>
</comment>
<evidence type="ECO:0000259" key="7">
    <source>
        <dbReference type="Pfam" id="PF06429"/>
    </source>
</evidence>
<dbReference type="GO" id="GO:0009424">
    <property type="term" value="C:bacterial-type flagellum hook"/>
    <property type="evidence" value="ECO:0007669"/>
    <property type="project" value="TreeGrafter"/>
</dbReference>
<dbReference type="NCBIfam" id="TIGR03506">
    <property type="entry name" value="FlgEFG_subfam"/>
    <property type="match status" value="1"/>
</dbReference>
<dbReference type="InterPro" id="IPR037925">
    <property type="entry name" value="FlgE/F/G-like"/>
</dbReference>
<feature type="domain" description="Flagellar basal-body/hook protein C-terminal" evidence="7">
    <location>
        <begin position="345"/>
        <end position="390"/>
    </location>
</feature>
<keyword evidence="10" id="KW-0282">Flagellum</keyword>
<dbReference type="InterPro" id="IPR011491">
    <property type="entry name" value="FlgE_D2"/>
</dbReference>
<evidence type="ECO:0000313" key="10">
    <source>
        <dbReference type="EMBL" id="MBK7952851.1"/>
    </source>
</evidence>
<organism evidence="10 11">
    <name type="scientific">Candidatus Accumulibacter affinis</name>
    <dbReference type="NCBI Taxonomy" id="2954384"/>
    <lineage>
        <taxon>Bacteria</taxon>
        <taxon>Pseudomonadati</taxon>
        <taxon>Pseudomonadota</taxon>
        <taxon>Betaproteobacteria</taxon>
        <taxon>Candidatus Accumulibacter</taxon>
    </lineage>
</organism>
<feature type="domain" description="Flagellar basal body rod protein N-terminal" evidence="6">
    <location>
        <begin position="6"/>
        <end position="33"/>
    </location>
</feature>
<dbReference type="Pfam" id="PF06429">
    <property type="entry name" value="Flg_bbr_C"/>
    <property type="match status" value="1"/>
</dbReference>
<dbReference type="GO" id="GO:0071978">
    <property type="term" value="P:bacterial-type flagellum-dependent swarming motility"/>
    <property type="evidence" value="ECO:0007669"/>
    <property type="project" value="TreeGrafter"/>
</dbReference>
<feature type="domain" description="Flagellar hook protein FlgE D2" evidence="8">
    <location>
        <begin position="159"/>
        <end position="272"/>
    </location>
</feature>
<dbReference type="GO" id="GO:0005829">
    <property type="term" value="C:cytosol"/>
    <property type="evidence" value="ECO:0007669"/>
    <property type="project" value="TreeGrafter"/>
</dbReference>
<dbReference type="InterPro" id="IPR019776">
    <property type="entry name" value="Flagellar_basal_body_rod_CS"/>
</dbReference>
<evidence type="ECO:0000256" key="4">
    <source>
        <dbReference type="ARBA" id="ARBA00023143"/>
    </source>
</evidence>
<comment type="caution">
    <text evidence="10">The sequence shown here is derived from an EMBL/GenBank/DDBJ whole genome shotgun (WGS) entry which is preliminary data.</text>
</comment>
<keyword evidence="4 5" id="KW-0975">Bacterial flagellum</keyword>
<dbReference type="InterPro" id="IPR053967">
    <property type="entry name" value="LlgE_F_G-like_D1"/>
</dbReference>